<evidence type="ECO:0000256" key="6">
    <source>
        <dbReference type="RuleBase" id="RU003704"/>
    </source>
</evidence>
<keyword evidence="4 6" id="KW-0418">Kinase</keyword>
<dbReference type="SUPFAM" id="SSF53613">
    <property type="entry name" value="Ribokinase-like"/>
    <property type="match status" value="1"/>
</dbReference>
<dbReference type="PANTHER" id="PTHR43085">
    <property type="entry name" value="HEXOKINASE FAMILY MEMBER"/>
    <property type="match status" value="1"/>
</dbReference>
<evidence type="ECO:0000256" key="3">
    <source>
        <dbReference type="ARBA" id="ARBA00022741"/>
    </source>
</evidence>
<evidence type="ECO:0000256" key="4">
    <source>
        <dbReference type="ARBA" id="ARBA00022777"/>
    </source>
</evidence>
<dbReference type="AlphaFoldDB" id="A0A9D1JGU3"/>
<feature type="domain" description="Carbohydrate kinase PfkB" evidence="7">
    <location>
        <begin position="8"/>
        <end position="302"/>
    </location>
</feature>
<protein>
    <submittedName>
        <fullName evidence="8">Sugar kinase</fullName>
    </submittedName>
</protein>
<keyword evidence="3" id="KW-0547">Nucleotide-binding</keyword>
<organism evidence="8 9">
    <name type="scientific">Candidatus Egerieimonas intestinavium</name>
    <dbReference type="NCBI Taxonomy" id="2840777"/>
    <lineage>
        <taxon>Bacteria</taxon>
        <taxon>Bacillati</taxon>
        <taxon>Bacillota</taxon>
        <taxon>Clostridia</taxon>
        <taxon>Lachnospirales</taxon>
        <taxon>Lachnospiraceae</taxon>
        <taxon>Lachnospiraceae incertae sedis</taxon>
        <taxon>Candidatus Egerieimonas</taxon>
    </lineage>
</organism>
<evidence type="ECO:0000256" key="5">
    <source>
        <dbReference type="ARBA" id="ARBA00022840"/>
    </source>
</evidence>
<dbReference type="InterPro" id="IPR002173">
    <property type="entry name" value="Carboh/pur_kinase_PfkB_CS"/>
</dbReference>
<dbReference type="InterPro" id="IPR029056">
    <property type="entry name" value="Ribokinase-like"/>
</dbReference>
<keyword evidence="5" id="KW-0067">ATP-binding</keyword>
<dbReference type="Pfam" id="PF00294">
    <property type="entry name" value="PfkB"/>
    <property type="match status" value="1"/>
</dbReference>
<comment type="caution">
    <text evidence="8">The sequence shown here is derived from an EMBL/GenBank/DDBJ whole genome shotgun (WGS) entry which is preliminary data.</text>
</comment>
<keyword evidence="2 6" id="KW-0808">Transferase</keyword>
<evidence type="ECO:0000259" key="7">
    <source>
        <dbReference type="Pfam" id="PF00294"/>
    </source>
</evidence>
<sequence>MRKGAILVGEPMGLFIAQEEGELSRVGNYSLAVAGAEFNVAVGLARLRLPVAYLTCLGADPFGERIFQTLKDNDISGEFVSFSEERPTGFMMKNKVREGDPKIFYFRKGSAASGLSWKDVDRVDFSGYGFLHMTGILPALSESTREAAYYLMKKAREAGLKVSFDPNLRPQLWPDQSTMIRVINELASQADYVFPGEAEGEILCGTRDPQAIGSFYLQRGAGMVVTKLGSRGAYLMTAQEQVLVPGFPVEQVVDTVGAGDGFAAGVLSALMEEKTLYEAVRRGNAVGAIQVTSVGDNDGLPTREELAAFMGQEL</sequence>
<evidence type="ECO:0000313" key="9">
    <source>
        <dbReference type="Proteomes" id="UP000886841"/>
    </source>
</evidence>
<evidence type="ECO:0000256" key="1">
    <source>
        <dbReference type="ARBA" id="ARBA00010688"/>
    </source>
</evidence>
<dbReference type="Gene3D" id="3.40.1190.20">
    <property type="match status" value="1"/>
</dbReference>
<reference evidence="8" key="2">
    <citation type="journal article" date="2021" name="PeerJ">
        <title>Extensive microbial diversity within the chicken gut microbiome revealed by metagenomics and culture.</title>
        <authorList>
            <person name="Gilroy R."/>
            <person name="Ravi A."/>
            <person name="Getino M."/>
            <person name="Pursley I."/>
            <person name="Horton D.L."/>
            <person name="Alikhan N.F."/>
            <person name="Baker D."/>
            <person name="Gharbi K."/>
            <person name="Hall N."/>
            <person name="Watson M."/>
            <person name="Adriaenssens E.M."/>
            <person name="Foster-Nyarko E."/>
            <person name="Jarju S."/>
            <person name="Secka A."/>
            <person name="Antonio M."/>
            <person name="Oren A."/>
            <person name="Chaudhuri R.R."/>
            <person name="La Ragione R."/>
            <person name="Hildebrand F."/>
            <person name="Pallen M.J."/>
        </authorList>
    </citation>
    <scope>NUCLEOTIDE SEQUENCE</scope>
    <source>
        <strain evidence="8">ChiSxjej1B13-7041</strain>
    </source>
</reference>
<evidence type="ECO:0000313" key="8">
    <source>
        <dbReference type="EMBL" id="HIR93821.1"/>
    </source>
</evidence>
<dbReference type="InterPro" id="IPR002139">
    <property type="entry name" value="Ribo/fructo_kinase"/>
</dbReference>
<dbReference type="InterPro" id="IPR050306">
    <property type="entry name" value="PfkB_Carbo_kinase"/>
</dbReference>
<gene>
    <name evidence="8" type="ORF">IAB98_10440</name>
</gene>
<dbReference type="PANTHER" id="PTHR43085:SF1">
    <property type="entry name" value="PSEUDOURIDINE KINASE-RELATED"/>
    <property type="match status" value="1"/>
</dbReference>
<dbReference type="PROSITE" id="PS00584">
    <property type="entry name" value="PFKB_KINASES_2"/>
    <property type="match status" value="1"/>
</dbReference>
<accession>A0A9D1JGU3</accession>
<dbReference type="CDD" id="cd01166">
    <property type="entry name" value="KdgK"/>
    <property type="match status" value="1"/>
</dbReference>
<evidence type="ECO:0000256" key="2">
    <source>
        <dbReference type="ARBA" id="ARBA00022679"/>
    </source>
</evidence>
<dbReference type="EMBL" id="DVHU01000093">
    <property type="protein sequence ID" value="HIR93821.1"/>
    <property type="molecule type" value="Genomic_DNA"/>
</dbReference>
<name>A0A9D1JGU3_9FIRM</name>
<dbReference type="InterPro" id="IPR011611">
    <property type="entry name" value="PfkB_dom"/>
</dbReference>
<comment type="similarity">
    <text evidence="1 6">Belongs to the carbohydrate kinase PfkB family.</text>
</comment>
<dbReference type="PRINTS" id="PR00990">
    <property type="entry name" value="RIBOKINASE"/>
</dbReference>
<dbReference type="GO" id="GO:0006000">
    <property type="term" value="P:fructose metabolic process"/>
    <property type="evidence" value="ECO:0007669"/>
    <property type="project" value="UniProtKB-ARBA"/>
</dbReference>
<reference evidence="8" key="1">
    <citation type="submission" date="2020-10" db="EMBL/GenBank/DDBJ databases">
        <authorList>
            <person name="Gilroy R."/>
        </authorList>
    </citation>
    <scope>NUCLEOTIDE SEQUENCE</scope>
    <source>
        <strain evidence="8">ChiSxjej1B13-7041</strain>
    </source>
</reference>
<dbReference type="GO" id="GO:0008865">
    <property type="term" value="F:fructokinase activity"/>
    <property type="evidence" value="ECO:0007669"/>
    <property type="project" value="UniProtKB-ARBA"/>
</dbReference>
<dbReference type="Proteomes" id="UP000886841">
    <property type="component" value="Unassembled WGS sequence"/>
</dbReference>
<dbReference type="GO" id="GO:0005524">
    <property type="term" value="F:ATP binding"/>
    <property type="evidence" value="ECO:0007669"/>
    <property type="project" value="UniProtKB-KW"/>
</dbReference>
<proteinExistence type="inferred from homology"/>